<comment type="caution">
    <text evidence="2">The sequence shown here is derived from an EMBL/GenBank/DDBJ whole genome shotgun (WGS) entry which is preliminary data.</text>
</comment>
<dbReference type="CDD" id="cd10150">
    <property type="entry name" value="CobN_like"/>
    <property type="match status" value="1"/>
</dbReference>
<dbReference type="Pfam" id="PF02514">
    <property type="entry name" value="CobN-Mg_chel"/>
    <property type="match status" value="1"/>
</dbReference>
<organism evidence="2 3">
    <name type="scientific">Solirubrobacter ginsenosidimutans</name>
    <dbReference type="NCBI Taxonomy" id="490573"/>
    <lineage>
        <taxon>Bacteria</taxon>
        <taxon>Bacillati</taxon>
        <taxon>Actinomycetota</taxon>
        <taxon>Thermoleophilia</taxon>
        <taxon>Solirubrobacterales</taxon>
        <taxon>Solirubrobacteraceae</taxon>
        <taxon>Solirubrobacter</taxon>
    </lineage>
</organism>
<dbReference type="AlphaFoldDB" id="A0A9X3S3V5"/>
<dbReference type="RefSeq" id="WP_270041737.1">
    <property type="nucleotide sequence ID" value="NZ_JAPDOD010000019.1"/>
</dbReference>
<evidence type="ECO:0000259" key="1">
    <source>
        <dbReference type="Pfam" id="PF02514"/>
    </source>
</evidence>
<name>A0A9X3S3V5_9ACTN</name>
<dbReference type="InterPro" id="IPR003672">
    <property type="entry name" value="CobN/Mg_chltase"/>
</dbReference>
<reference evidence="2" key="1">
    <citation type="submission" date="2022-10" db="EMBL/GenBank/DDBJ databases">
        <title>The WGS of Solirubrobacter ginsenosidimutans DSM 21036.</title>
        <authorList>
            <person name="Jiang Z."/>
        </authorList>
    </citation>
    <scope>NUCLEOTIDE SEQUENCE</scope>
    <source>
        <strain evidence="2">DSM 21036</strain>
    </source>
</reference>
<evidence type="ECO:0000313" key="2">
    <source>
        <dbReference type="EMBL" id="MDA0162496.1"/>
    </source>
</evidence>
<dbReference type="Proteomes" id="UP001149140">
    <property type="component" value="Unassembled WGS sequence"/>
</dbReference>
<sequence length="1163" mass="125800">MLRLLTTADTEVLATAHAVRELGSDFPEVRAANLVDDVEAFADGAQVVVVRLLGGRRAWPEGVATLRALSERDGFALILLGGESEPDAELTELSRAPAGAIAQVFEYLRHGGVDNTRELLRFLADTFGLEGHGFERPRELAELGVYVPGVGDVDGLPSSDGRPRVGLVFYRSHRVTGNTAFVDALAGAIERAGGQPLCVWAYSLRGDAPALKLLDGEIGALITTVLASGGSHAGDEWHAEALEALGVPVIQALCATTSRQRWEESDAGLKPLDAAMQVAIPEFDGRIIGVPISFKEPFEDFDAVHYAPDSERCDRLAGLALGHARLRTLDRAEQRTAIVLSSFPTKHARVGNAVGLDTPASAMALLEALREAGHRVEHDFEDGDALIHALIASGGHDPEFLSDAHLQAAGARLPVADYTRWFATLPQALQTSINETWGPAPGEHYVDGGDFIIAGLSLGNVFVAIQPPRGYGENPVAIYHDPGLAPAHHYLATYRWLDVTFGADAIVHLGKHGTLEWLPGKALGLSAACAPDACLGSTPLFYPFVVNDPGEGMQAKRRAHAVLIDHLVPPMMRAETYDELAQLEQLLDEYARCEALDPAKLPALANRIWTLLHEADLHRDLEVEGEQPALEDFGALIEHVDGYLCEIKDLQVRDGLHILGRTPEGEQFRGLLGAILRLPGLRDALASWLGTHDGDVLAAAQDEVLDAYLLRGELPVDPGVRALVELARDEVVPKLRATPGELTALVGGLHGRHVPAGPSGSPTRGRLDVLPTGRNMYSVDPRALPSELAYETGAKLADALLASGELPETVGIVVWGTAAMRTAGDDAGEILALLGVRPRWNVETRRIAGLEVIGLEELGRPRIDVTVRISGFFRDAFPHLVELLDEAVMLVAGLDEPLDRNFVRKHVLADIESMAGDWRGATARIFGGRPGTYGTGILQLVDVRNWRDDADLAEVYEAWGGHAYGRGLDGVEARSSMRRQFARIDVAVKNVDTREHDLLDSSDYFAEHGGMIAYVRHLAGADPRAVIGDSSDPSSPAARSLAEEARRVFRSRVANPRWIGSMMRHGYKGAFELSATVDYLFGYDATTGVVDDWMYESVTERYVGSEEVRSFLARSNPWALRAIAERLLEAADRGLWEAPEPASLDVLRDAYLEVEGELEEAGT</sequence>
<evidence type="ECO:0000313" key="3">
    <source>
        <dbReference type="Proteomes" id="UP001149140"/>
    </source>
</evidence>
<keyword evidence="3" id="KW-1185">Reference proteome</keyword>
<proteinExistence type="predicted"/>
<dbReference type="PANTHER" id="PTHR44119:SF4">
    <property type="entry name" value="AEROBIC COBALTOCHELATASE SUBUNIT COBN"/>
    <property type="match status" value="1"/>
</dbReference>
<dbReference type="PANTHER" id="PTHR44119">
    <property type="entry name" value="MAGNESIUM-CHELATASE SUBUNIT CHLH, CHLOROPLASTIC"/>
    <property type="match status" value="1"/>
</dbReference>
<dbReference type="EMBL" id="JAPDOD010000019">
    <property type="protein sequence ID" value="MDA0162496.1"/>
    <property type="molecule type" value="Genomic_DNA"/>
</dbReference>
<protein>
    <submittedName>
        <fullName evidence="2">Cobaltochelatase subunit CobN</fullName>
    </submittedName>
</protein>
<feature type="domain" description="CobN/magnesium chelatase" evidence="1">
    <location>
        <begin position="106"/>
        <end position="1141"/>
    </location>
</feature>
<accession>A0A9X3S3V5</accession>
<gene>
    <name evidence="2" type="ORF">OM076_19640</name>
</gene>